<organism evidence="5 6">
    <name type="scientific">Primorskyibacter flagellatus</name>
    <dbReference type="NCBI Taxonomy" id="1387277"/>
    <lineage>
        <taxon>Bacteria</taxon>
        <taxon>Pseudomonadati</taxon>
        <taxon>Pseudomonadota</taxon>
        <taxon>Alphaproteobacteria</taxon>
        <taxon>Rhodobacterales</taxon>
        <taxon>Roseobacteraceae</taxon>
        <taxon>Primorskyibacter</taxon>
    </lineage>
</organism>
<keyword evidence="6" id="KW-1185">Reference proteome</keyword>
<evidence type="ECO:0000256" key="2">
    <source>
        <dbReference type="ARBA" id="ARBA00023125"/>
    </source>
</evidence>
<dbReference type="GO" id="GO:0003677">
    <property type="term" value="F:DNA binding"/>
    <property type="evidence" value="ECO:0007669"/>
    <property type="project" value="UniProtKB-KW"/>
</dbReference>
<proteinExistence type="predicted"/>
<dbReference type="InterPro" id="IPR047640">
    <property type="entry name" value="RpiR-like"/>
</dbReference>
<dbReference type="Proteomes" id="UP000192330">
    <property type="component" value="Unassembled WGS sequence"/>
</dbReference>
<dbReference type="InterPro" id="IPR035472">
    <property type="entry name" value="RpiR-like_SIS"/>
</dbReference>
<dbReference type="InterPro" id="IPR046348">
    <property type="entry name" value="SIS_dom_sf"/>
</dbReference>
<dbReference type="OrthoDB" id="3574600at2"/>
<dbReference type="AlphaFoldDB" id="A0A1W2EAT1"/>
<keyword evidence="2" id="KW-0238">DNA-binding</keyword>
<dbReference type="InterPro" id="IPR009057">
    <property type="entry name" value="Homeodomain-like_sf"/>
</dbReference>
<protein>
    <submittedName>
        <fullName evidence="5">Transcriptional regulator, RpiR family</fullName>
    </submittedName>
</protein>
<sequence length="292" mass="32257">MVTKQDLPPADYEELIRLIHDRFEQMSKTYQRIAEYLTQHPNEVAVQSVNSIASHCGIHASSFVRFAQSLGYSGFKDLQILFQTRLSTAAPGFEARKKALENELSLRQDHSELGFLRDLVVRDVASLQELLDKISAEDMAQAADMIESADTVYLIGQLRAEPVVNLLRYILTMLGRPCVLLDASGGLATHMARNMKPTDLLIAVSFRFYANEVVNIVEESAKAGVPILAISDSTLSPLMKPSKILFAVPEHDYTFSRSLAAPMCLAQALMVAVAARVQHNADDPRIPTVTGQ</sequence>
<dbReference type="Gene3D" id="3.40.50.10490">
    <property type="entry name" value="Glucose-6-phosphate isomerase like protein, domain 1"/>
    <property type="match status" value="1"/>
</dbReference>
<evidence type="ECO:0000313" key="5">
    <source>
        <dbReference type="EMBL" id="SMD06677.1"/>
    </source>
</evidence>
<dbReference type="GO" id="GO:1901135">
    <property type="term" value="P:carbohydrate derivative metabolic process"/>
    <property type="evidence" value="ECO:0007669"/>
    <property type="project" value="InterPro"/>
</dbReference>
<dbReference type="InterPro" id="IPR000281">
    <property type="entry name" value="HTH_RpiR"/>
</dbReference>
<dbReference type="Pfam" id="PF01418">
    <property type="entry name" value="HTH_6"/>
    <property type="match status" value="1"/>
</dbReference>
<dbReference type="InterPro" id="IPR001347">
    <property type="entry name" value="SIS_dom"/>
</dbReference>
<dbReference type="PANTHER" id="PTHR30514">
    <property type="entry name" value="GLUCOKINASE"/>
    <property type="match status" value="1"/>
</dbReference>
<accession>A0A1W2EAT1</accession>
<feature type="domain" description="HTH rpiR-type" evidence="4">
    <location>
        <begin position="13"/>
        <end position="89"/>
    </location>
</feature>
<keyword evidence="1" id="KW-0805">Transcription regulation</keyword>
<evidence type="ECO:0000256" key="1">
    <source>
        <dbReference type="ARBA" id="ARBA00023015"/>
    </source>
</evidence>
<dbReference type="SUPFAM" id="SSF53697">
    <property type="entry name" value="SIS domain"/>
    <property type="match status" value="1"/>
</dbReference>
<dbReference type="EMBL" id="FWYD01000025">
    <property type="protein sequence ID" value="SMD06677.1"/>
    <property type="molecule type" value="Genomic_DNA"/>
</dbReference>
<dbReference type="STRING" id="1387277.SAMN06295998_12534"/>
<dbReference type="GO" id="GO:0097367">
    <property type="term" value="F:carbohydrate derivative binding"/>
    <property type="evidence" value="ECO:0007669"/>
    <property type="project" value="InterPro"/>
</dbReference>
<dbReference type="Gene3D" id="1.10.10.10">
    <property type="entry name" value="Winged helix-like DNA-binding domain superfamily/Winged helix DNA-binding domain"/>
    <property type="match status" value="1"/>
</dbReference>
<evidence type="ECO:0000313" key="6">
    <source>
        <dbReference type="Proteomes" id="UP000192330"/>
    </source>
</evidence>
<dbReference type="InterPro" id="IPR036388">
    <property type="entry name" value="WH-like_DNA-bd_sf"/>
</dbReference>
<dbReference type="CDD" id="cd05013">
    <property type="entry name" value="SIS_RpiR"/>
    <property type="match status" value="1"/>
</dbReference>
<name>A0A1W2EAT1_9RHOB</name>
<gene>
    <name evidence="5" type="ORF">SAMN06295998_12534</name>
</gene>
<dbReference type="PROSITE" id="PS51071">
    <property type="entry name" value="HTH_RPIR"/>
    <property type="match status" value="1"/>
</dbReference>
<keyword evidence="3" id="KW-0804">Transcription</keyword>
<dbReference type="PANTHER" id="PTHR30514:SF20">
    <property type="entry name" value="TRANSCRIPTIONAL REGULATOR"/>
    <property type="match status" value="1"/>
</dbReference>
<dbReference type="SUPFAM" id="SSF46689">
    <property type="entry name" value="Homeodomain-like"/>
    <property type="match status" value="1"/>
</dbReference>
<dbReference type="GO" id="GO:0003700">
    <property type="term" value="F:DNA-binding transcription factor activity"/>
    <property type="evidence" value="ECO:0007669"/>
    <property type="project" value="InterPro"/>
</dbReference>
<reference evidence="5 6" key="1">
    <citation type="submission" date="2017-04" db="EMBL/GenBank/DDBJ databases">
        <authorList>
            <person name="Afonso C.L."/>
            <person name="Miller P.J."/>
            <person name="Scott M.A."/>
            <person name="Spackman E."/>
            <person name="Goraichik I."/>
            <person name="Dimitrov K.M."/>
            <person name="Suarez D.L."/>
            <person name="Swayne D.E."/>
        </authorList>
    </citation>
    <scope>NUCLEOTIDE SEQUENCE [LARGE SCALE GENOMIC DNA]</scope>
    <source>
        <strain evidence="5 6">CGMCC 1.12644</strain>
    </source>
</reference>
<dbReference type="Pfam" id="PF01380">
    <property type="entry name" value="SIS"/>
    <property type="match status" value="1"/>
</dbReference>
<evidence type="ECO:0000256" key="3">
    <source>
        <dbReference type="ARBA" id="ARBA00023163"/>
    </source>
</evidence>
<evidence type="ECO:0000259" key="4">
    <source>
        <dbReference type="PROSITE" id="PS51071"/>
    </source>
</evidence>